<dbReference type="Gramene" id="OPUNC12G13820.1">
    <property type="protein sequence ID" value="OPUNC12G13820.1"/>
    <property type="gene ID" value="OPUNC12G13820"/>
</dbReference>
<dbReference type="Pfam" id="PF00931">
    <property type="entry name" value="NB-ARC"/>
    <property type="match status" value="2"/>
</dbReference>
<dbReference type="Pfam" id="PF18052">
    <property type="entry name" value="Rx_N"/>
    <property type="match status" value="2"/>
</dbReference>
<keyword evidence="5" id="KW-0611">Plant defense</keyword>
<dbReference type="FunFam" id="1.10.10.10:FF:000322">
    <property type="entry name" value="Probable disease resistance protein At1g63360"/>
    <property type="match status" value="2"/>
</dbReference>
<dbReference type="Gene3D" id="3.80.10.10">
    <property type="entry name" value="Ribonuclease Inhibitor"/>
    <property type="match status" value="2"/>
</dbReference>
<evidence type="ECO:0000256" key="1">
    <source>
        <dbReference type="ARBA" id="ARBA00008894"/>
    </source>
</evidence>
<dbReference type="InterPro" id="IPR055414">
    <property type="entry name" value="LRR_R13L4/SHOC2-like"/>
</dbReference>
<organism evidence="9">
    <name type="scientific">Oryza punctata</name>
    <name type="common">Red rice</name>
    <dbReference type="NCBI Taxonomy" id="4537"/>
    <lineage>
        <taxon>Eukaryota</taxon>
        <taxon>Viridiplantae</taxon>
        <taxon>Streptophyta</taxon>
        <taxon>Embryophyta</taxon>
        <taxon>Tracheophyta</taxon>
        <taxon>Spermatophyta</taxon>
        <taxon>Magnoliopsida</taxon>
        <taxon>Liliopsida</taxon>
        <taxon>Poales</taxon>
        <taxon>Poaceae</taxon>
        <taxon>BOP clade</taxon>
        <taxon>Oryzoideae</taxon>
        <taxon>Oryzeae</taxon>
        <taxon>Oryzinae</taxon>
        <taxon>Oryza</taxon>
    </lineage>
</organism>
<dbReference type="InterPro" id="IPR041118">
    <property type="entry name" value="Rx_N"/>
</dbReference>
<dbReference type="GO" id="GO:0042742">
    <property type="term" value="P:defense response to bacterium"/>
    <property type="evidence" value="ECO:0007669"/>
    <property type="project" value="UniProtKB-ARBA"/>
</dbReference>
<dbReference type="InterPro" id="IPR027417">
    <property type="entry name" value="P-loop_NTPase"/>
</dbReference>
<evidence type="ECO:0000259" key="8">
    <source>
        <dbReference type="SMART" id="SM00382"/>
    </source>
</evidence>
<dbReference type="InterPro" id="IPR003593">
    <property type="entry name" value="AAA+_ATPase"/>
</dbReference>
<evidence type="ECO:0000313" key="9">
    <source>
        <dbReference type="EnsemblPlants" id="OPUNC12G13820.1"/>
    </source>
</evidence>
<dbReference type="GO" id="GO:0009626">
    <property type="term" value="P:plant-type hypersensitive response"/>
    <property type="evidence" value="ECO:0007669"/>
    <property type="project" value="UniProtKB-ARBA"/>
</dbReference>
<dbReference type="HOGENOM" id="CLU_000837_21_2_1"/>
<dbReference type="SUPFAM" id="SSF52058">
    <property type="entry name" value="L domain-like"/>
    <property type="match status" value="2"/>
</dbReference>
<dbReference type="InterPro" id="IPR002182">
    <property type="entry name" value="NB-ARC"/>
</dbReference>
<dbReference type="PRINTS" id="PR00364">
    <property type="entry name" value="DISEASERSIST"/>
</dbReference>
<name>A0A0E0MNE8_ORYPU</name>
<dbReference type="Pfam" id="PF23598">
    <property type="entry name" value="LRR_14"/>
    <property type="match status" value="2"/>
</dbReference>
<sequence length="1820" mass="207447">MNIATGAMNTLLPKLGELLVGEYKLQNGVKGEIEELEKELKGMTTALHKVATMPSDQLDEQVKIWASDVRELSYDIEDAVDTFMLKSKRDEPATSFKKITNLFNKLKTKHQIHGVIKDIMDQVKKVSERRDRCRVDDITARTTVVDVDPRLEAMYRKATELIGISKPKHELTKHLLEYDSSSKKQSNIISIVGFGGLGKTTLANSLFQELKAKFDSHCFVSVSLNPDINKILKNILLQLDEKMYSHIDEAWETKQLIDKIRDFLNNRRFLCVIDDVWKESAWDTIKLAVQDAKLGSKIIITTRNKVVAEHAGGGVYEMKPLSDDDSRHLFYKRIFDSNDDCPADLCGVTEKILKKCGGVPLAIITTACLLASKPRNSQEWDKVNKSISFGLENSLDVDNMRKILSLSYNDLPFHLKTCLLSLSKYPEDELISKDVLIWSWLAEGFITEETRPAGMSLQEIGESYFSELINRSLIQPMGHDDRWEDGNVHACKVHDMVLELINQLSAEEDFGTTYLSDGKCTCTAHKKIRRLSLHNSNKSYASPEAKEQLSKVRSLTVFGMVDSIPPLSCFHVLRVLQLEDCSGLGKNHLDDLCKLHHLRFLRLGHYSATELPKSIGELVSLETLDIRGAEVKVLFPMCFVKLRKLVRLFADCVELVQGLMLGDMKSLQELAVVATPEVIKDIGNLKDLRTLKINFSRTLEITESIQIFLPRLTNLQDLEMDGFDYSTTLADMQQIPSGLQRFVCYLNMETFPSWINSSMLPCLTTLCICLRFEYLQPHQLDRLAELPSLRFLLLDCSNHSLRLQKLTIHRGACAFRSLKHFHFFSVSMMPSFQPGAMPHLERLYLEIRADLKRSDLNDLGLENLHSLRYVTIYSYVEENKAVVTEALKDYPNQSALELLPNKGAHERQAKMNIATGAMNTLLPKLGELLVGEYKLQKGIKGEIEELEKELTSMTAALHKVSDTPADQLDKQVKIWASDMRELSYDIEDAVDTFMFKSKRDEPATSFKKVTNLFNKFKTNHQIHGVIKDIMDQVKKVSERRDRCRVDDVAARPTVVDVDPRLEAMYRKATELVGISRPKDELTKQLLEHDTSSRQQSNIISIVGFGGLGKTTLANSLLHELKANFHCRFFVSVSLNPDINKIFKNILLQLDEKKYAHIDEAWDTKQLIDKIRDFLNNRRFLCVIDDVWKESAWDTIKLAVQDAKLGSKIIVTTRNKGVAEYAGGDIYEMKPLSDDDSRHLFYKRIFDSNDDCPADLCGVTEKILKKCGGVPLAIITTACLLASKPRNSQEWDKVNKSISFGLEDSLDVGRMRKILSLSYNDLPFHLKTCLLSLSKYPEDELIRKDVLIWSWLAEGFITEETQPAGTSLQEIGESYFSELINRSLIQPMDRSCYLEDEKVDVCKVHDMVLELINQLSAEEDFVRTYLSDGQQAGKRTCTAQKMKIRGLSLHNSNKSYTSQEEREQLSKVRSLTVFGKAIPPLSSFHVLRVLQLEDCSGMDKNHLKDLGKLLLLRFLRLGHYSATKLPESIGKLESLETLDIRGASKSYLVKSHKVMFPMSFVKLRKLVRLFAGRVKLAQGMMLRDMKSLQELEVDATLEVIEEIGYLKELRTLRIFFRRIKTLELVKSIQTSIQRLTNLQDLDMRFLGAPIDIQQIPSGLQRLFLLGLHMEVFPSWINSSMLSRLTTLSIRLTFEYLQPDHLDRLAELPSLRFLRLNFPTVSKGRQQKLTIHRGACAFRSLNHFHFYSNSMMPSFQLGAMPHLERLYFIIRIHLVRGDLNDFGLENLHSLRHVTICSSGEENKAVVEEALKDYPNQAAIELL</sequence>
<feature type="domain" description="AAA+ ATPase" evidence="8">
    <location>
        <begin position="185"/>
        <end position="340"/>
    </location>
</feature>
<dbReference type="OMA" id="KLYNHPF"/>
<feature type="coiled-coil region" evidence="7">
    <location>
        <begin position="26"/>
        <end position="53"/>
    </location>
</feature>
<dbReference type="Pfam" id="PF23559">
    <property type="entry name" value="WHD_DRP"/>
    <property type="match status" value="2"/>
</dbReference>
<evidence type="ECO:0000256" key="4">
    <source>
        <dbReference type="ARBA" id="ARBA00022741"/>
    </source>
</evidence>
<dbReference type="STRING" id="4537.A0A0E0MNE8"/>
<dbReference type="Gene3D" id="1.20.5.4130">
    <property type="match status" value="2"/>
</dbReference>
<keyword evidence="2" id="KW-0433">Leucine-rich repeat</keyword>
<reference evidence="9" key="1">
    <citation type="submission" date="2015-04" db="UniProtKB">
        <authorList>
            <consortium name="EnsemblPlants"/>
        </authorList>
    </citation>
    <scope>IDENTIFICATION</scope>
</reference>
<feature type="domain" description="AAA+ ATPase" evidence="8">
    <location>
        <begin position="1095"/>
        <end position="1250"/>
    </location>
</feature>
<dbReference type="GO" id="GO:0043531">
    <property type="term" value="F:ADP binding"/>
    <property type="evidence" value="ECO:0007669"/>
    <property type="project" value="InterPro"/>
</dbReference>
<comment type="similarity">
    <text evidence="1">Belongs to the disease resistance NB-LRR family.</text>
</comment>
<dbReference type="Gene3D" id="1.10.8.430">
    <property type="entry name" value="Helical domain of apoptotic protease-activating factors"/>
    <property type="match status" value="2"/>
</dbReference>
<reference evidence="9" key="2">
    <citation type="submission" date="2018-05" db="EMBL/GenBank/DDBJ databases">
        <title>OpunRS2 (Oryza punctata Reference Sequence Version 2).</title>
        <authorList>
            <person name="Zhang J."/>
            <person name="Kudrna D."/>
            <person name="Lee S."/>
            <person name="Talag J."/>
            <person name="Welchert J."/>
            <person name="Wing R.A."/>
        </authorList>
    </citation>
    <scope>NUCLEOTIDE SEQUENCE [LARGE SCALE GENOMIC DNA]</scope>
</reference>
<dbReference type="PANTHER" id="PTHR23155:SF1201">
    <property type="entry name" value="OS02G0301800 PROTEIN"/>
    <property type="match status" value="1"/>
</dbReference>
<dbReference type="InterPro" id="IPR044974">
    <property type="entry name" value="Disease_R_plants"/>
</dbReference>
<dbReference type="EnsemblPlants" id="OPUNC12G13820.1">
    <property type="protein sequence ID" value="OPUNC12G13820.1"/>
    <property type="gene ID" value="OPUNC12G13820"/>
</dbReference>
<dbReference type="Gene3D" id="3.40.50.300">
    <property type="entry name" value="P-loop containing nucleotide triphosphate hydrolases"/>
    <property type="match status" value="2"/>
</dbReference>
<dbReference type="eggNOG" id="KOG4658">
    <property type="taxonomic scope" value="Eukaryota"/>
</dbReference>
<dbReference type="GO" id="GO:0002758">
    <property type="term" value="P:innate immune response-activating signaling pathway"/>
    <property type="evidence" value="ECO:0007669"/>
    <property type="project" value="UniProtKB-ARBA"/>
</dbReference>
<keyword evidence="6 7" id="KW-0175">Coiled coil</keyword>
<evidence type="ECO:0000256" key="6">
    <source>
        <dbReference type="ARBA" id="ARBA00023054"/>
    </source>
</evidence>
<evidence type="ECO:0000256" key="2">
    <source>
        <dbReference type="ARBA" id="ARBA00022614"/>
    </source>
</evidence>
<feature type="coiled-coil region" evidence="7">
    <location>
        <begin position="936"/>
        <end position="963"/>
    </location>
</feature>
<keyword evidence="4" id="KW-0547">Nucleotide-binding</keyword>
<protein>
    <recommendedName>
        <fullName evidence="8">AAA+ ATPase domain-containing protein</fullName>
    </recommendedName>
</protein>
<accession>A0A0E0MNE8</accession>
<dbReference type="FunFam" id="3.40.50.300:FF:001091">
    <property type="entry name" value="Probable disease resistance protein At1g61300"/>
    <property type="match status" value="2"/>
</dbReference>
<dbReference type="Gene3D" id="1.10.10.10">
    <property type="entry name" value="Winged helix-like DNA-binding domain superfamily/Winged helix DNA-binding domain"/>
    <property type="match status" value="2"/>
</dbReference>
<proteinExistence type="inferred from homology"/>
<keyword evidence="10" id="KW-1185">Reference proteome</keyword>
<dbReference type="InterPro" id="IPR038005">
    <property type="entry name" value="RX-like_CC"/>
</dbReference>
<evidence type="ECO:0000313" key="10">
    <source>
        <dbReference type="Proteomes" id="UP000026962"/>
    </source>
</evidence>
<keyword evidence="3" id="KW-0677">Repeat</keyword>
<dbReference type="PANTHER" id="PTHR23155">
    <property type="entry name" value="DISEASE RESISTANCE PROTEIN RP"/>
    <property type="match status" value="1"/>
</dbReference>
<evidence type="ECO:0000256" key="7">
    <source>
        <dbReference type="SAM" id="Coils"/>
    </source>
</evidence>
<dbReference type="CDD" id="cd14798">
    <property type="entry name" value="RX-CC_like"/>
    <property type="match status" value="2"/>
</dbReference>
<dbReference type="Proteomes" id="UP000026962">
    <property type="component" value="Chromosome 12"/>
</dbReference>
<dbReference type="InterPro" id="IPR032675">
    <property type="entry name" value="LRR_dom_sf"/>
</dbReference>
<dbReference type="InterPro" id="IPR058922">
    <property type="entry name" value="WHD_DRP"/>
</dbReference>
<dbReference type="SMART" id="SM00382">
    <property type="entry name" value="AAA"/>
    <property type="match status" value="2"/>
</dbReference>
<evidence type="ECO:0000256" key="3">
    <source>
        <dbReference type="ARBA" id="ARBA00022737"/>
    </source>
</evidence>
<dbReference type="InterPro" id="IPR036388">
    <property type="entry name" value="WH-like_DNA-bd_sf"/>
</dbReference>
<dbReference type="SUPFAM" id="SSF52540">
    <property type="entry name" value="P-loop containing nucleoside triphosphate hydrolases"/>
    <property type="match status" value="2"/>
</dbReference>
<dbReference type="InterPro" id="IPR042197">
    <property type="entry name" value="Apaf_helical"/>
</dbReference>
<evidence type="ECO:0000256" key="5">
    <source>
        <dbReference type="ARBA" id="ARBA00022821"/>
    </source>
</evidence>